<feature type="compositionally biased region" description="Low complexity" evidence="1">
    <location>
        <begin position="195"/>
        <end position="205"/>
    </location>
</feature>
<keyword evidence="3" id="KW-1185">Reference proteome</keyword>
<reference evidence="2 3" key="1">
    <citation type="submission" date="2019-10" db="EMBL/GenBank/DDBJ databases">
        <authorList>
            <person name="Palmer J.M."/>
        </authorList>
    </citation>
    <scope>NUCLEOTIDE SEQUENCE [LARGE SCALE GENOMIC DNA]</scope>
    <source>
        <strain evidence="2 3">TWF730</strain>
    </source>
</reference>
<name>A0AAV9U6B8_9PEZI</name>
<evidence type="ECO:0000256" key="1">
    <source>
        <dbReference type="SAM" id="MobiDB-lite"/>
    </source>
</evidence>
<gene>
    <name evidence="2" type="ORF">TWF730_003788</name>
</gene>
<feature type="compositionally biased region" description="Acidic residues" evidence="1">
    <location>
        <begin position="230"/>
        <end position="244"/>
    </location>
</feature>
<proteinExistence type="predicted"/>
<feature type="compositionally biased region" description="Low complexity" evidence="1">
    <location>
        <begin position="159"/>
        <end position="170"/>
    </location>
</feature>
<evidence type="ECO:0000313" key="3">
    <source>
        <dbReference type="Proteomes" id="UP001373714"/>
    </source>
</evidence>
<dbReference type="EMBL" id="JAVHNS010000015">
    <property type="protein sequence ID" value="KAK6334574.1"/>
    <property type="molecule type" value="Genomic_DNA"/>
</dbReference>
<organism evidence="2 3">
    <name type="scientific">Orbilia blumenaviensis</name>
    <dbReference type="NCBI Taxonomy" id="1796055"/>
    <lineage>
        <taxon>Eukaryota</taxon>
        <taxon>Fungi</taxon>
        <taxon>Dikarya</taxon>
        <taxon>Ascomycota</taxon>
        <taxon>Pezizomycotina</taxon>
        <taxon>Orbiliomycetes</taxon>
        <taxon>Orbiliales</taxon>
        <taxon>Orbiliaceae</taxon>
        <taxon>Orbilia</taxon>
    </lineage>
</organism>
<sequence>MYGYPAERRQLSGEILDLEFLNTLFSGNIASIGKLAGEDDITHQKRLRAVMPDQNVRMVEILKRAPPSCAEELKCRLRQAILVHHNDLLPAAKPPNKAIQNEDEKFKELIGFYGPEVAITALDSLQLPQIHQPIRPPDIFRHYLLTPKWKSIPLQPLAPQQLQQKQSGQQKGKGKDKKQNRPTTRERPARRSGRISKATSSSSKAAKGKRGEKLQEVVAEALETASGVDADGDETMTECDSDVE</sequence>
<protein>
    <submittedName>
        <fullName evidence="2">Uncharacterized protein</fullName>
    </submittedName>
</protein>
<comment type="caution">
    <text evidence="2">The sequence shown here is derived from an EMBL/GenBank/DDBJ whole genome shotgun (WGS) entry which is preliminary data.</text>
</comment>
<dbReference type="Proteomes" id="UP001373714">
    <property type="component" value="Unassembled WGS sequence"/>
</dbReference>
<accession>A0AAV9U6B8</accession>
<evidence type="ECO:0000313" key="2">
    <source>
        <dbReference type="EMBL" id="KAK6334574.1"/>
    </source>
</evidence>
<feature type="region of interest" description="Disordered" evidence="1">
    <location>
        <begin position="159"/>
        <end position="244"/>
    </location>
</feature>
<dbReference type="AlphaFoldDB" id="A0AAV9U6B8"/>
<feature type="compositionally biased region" description="Basic and acidic residues" evidence="1">
    <location>
        <begin position="177"/>
        <end position="189"/>
    </location>
</feature>